<dbReference type="AlphaFoldDB" id="A0A369JMI1"/>
<evidence type="ECO:0008006" key="3">
    <source>
        <dbReference type="Google" id="ProtNLM"/>
    </source>
</evidence>
<proteinExistence type="predicted"/>
<evidence type="ECO:0000313" key="2">
    <source>
        <dbReference type="Proteomes" id="UP000076154"/>
    </source>
</evidence>
<gene>
    <name evidence="1" type="ORF">Hypma_008992</name>
</gene>
<organism evidence="1 2">
    <name type="scientific">Hypsizygus marmoreus</name>
    <name type="common">White beech mushroom</name>
    <name type="synonym">Agaricus marmoreus</name>
    <dbReference type="NCBI Taxonomy" id="39966"/>
    <lineage>
        <taxon>Eukaryota</taxon>
        <taxon>Fungi</taxon>
        <taxon>Dikarya</taxon>
        <taxon>Basidiomycota</taxon>
        <taxon>Agaricomycotina</taxon>
        <taxon>Agaricomycetes</taxon>
        <taxon>Agaricomycetidae</taxon>
        <taxon>Agaricales</taxon>
        <taxon>Tricholomatineae</taxon>
        <taxon>Lyophyllaceae</taxon>
        <taxon>Hypsizygus</taxon>
    </lineage>
</organism>
<sequence>MSPHRLTTLRRYKISNDILILILGYLDPTSLWRACKAFRRVYVLVMECSPLLYIFELAIAGMKDGPMPHSYRAPVGRLQLLLNYKKDWPRLNWTHEYKMLISTRTHAGVSGGFLHQIRVKDFQHTLDLSELPSCRTGRPPAMTRHLKFHAPEIENIVIDRSQSLIVASHVSSGQNGVTVTLYFRDLWTFGKHPRALSGTYEFIAGPTLIANMAMVICGQKLAVSFEFAGGKVKHLLLNWRKFQAGWLDDSDVHFLSENYLLVIRRSHGIPNLSLYNISNIGAVVLEREYELPEVWNRSIIGFAANTSPLVDLSPSSEALFYADPSNRVLLLTAKTPSGTGGPSTRNWLIINESYFRPTSRKDRFKVPWIHWNQYCLIRDVPSLIRGPHVVGSRVLFAEAGSGRSSRGASYPPRLNVIDFAPYPDSDCRQSRAWSLVGQRAVLVPNEISREVPPKTVDGRQIEDIRVTEDNIILFLENRDDSRPVNILTFGAPPPTRSRHEMHSPQL</sequence>
<dbReference type="InParanoid" id="A0A369JMI1"/>
<keyword evidence="2" id="KW-1185">Reference proteome</keyword>
<dbReference type="EMBL" id="LUEZ02000046">
    <property type="protein sequence ID" value="RDB23441.1"/>
    <property type="molecule type" value="Genomic_DNA"/>
</dbReference>
<protein>
    <recommendedName>
        <fullName evidence="3">F-box domain-containing protein</fullName>
    </recommendedName>
</protein>
<accession>A0A369JMI1</accession>
<name>A0A369JMI1_HYPMA</name>
<dbReference type="CDD" id="cd09917">
    <property type="entry name" value="F-box_SF"/>
    <property type="match status" value="1"/>
</dbReference>
<dbReference type="Proteomes" id="UP000076154">
    <property type="component" value="Unassembled WGS sequence"/>
</dbReference>
<comment type="caution">
    <text evidence="1">The sequence shown here is derived from an EMBL/GenBank/DDBJ whole genome shotgun (WGS) entry which is preliminary data.</text>
</comment>
<evidence type="ECO:0000313" key="1">
    <source>
        <dbReference type="EMBL" id="RDB23441.1"/>
    </source>
</evidence>
<dbReference type="OrthoDB" id="2893272at2759"/>
<reference evidence="1" key="1">
    <citation type="submission" date="2018-04" db="EMBL/GenBank/DDBJ databases">
        <title>Whole genome sequencing of Hypsizygus marmoreus.</title>
        <authorList>
            <person name="Choi I.-G."/>
            <person name="Min B."/>
            <person name="Kim J.-G."/>
            <person name="Kim S."/>
            <person name="Oh Y.-L."/>
            <person name="Kong W.-S."/>
            <person name="Park H."/>
            <person name="Jeong J."/>
            <person name="Song E.-S."/>
        </authorList>
    </citation>
    <scope>NUCLEOTIDE SEQUENCE [LARGE SCALE GENOMIC DNA]</scope>
    <source>
        <strain evidence="1">51987-8</strain>
    </source>
</reference>